<dbReference type="GO" id="GO:0022857">
    <property type="term" value="F:transmembrane transporter activity"/>
    <property type="evidence" value="ECO:0007669"/>
    <property type="project" value="TreeGrafter"/>
</dbReference>
<dbReference type="InterPro" id="IPR017911">
    <property type="entry name" value="MacB-like_ATP-bd"/>
</dbReference>
<evidence type="ECO:0000256" key="2">
    <source>
        <dbReference type="ARBA" id="ARBA00022741"/>
    </source>
</evidence>
<dbReference type="InterPro" id="IPR003439">
    <property type="entry name" value="ABC_transporter-like_ATP-bd"/>
</dbReference>
<dbReference type="InterPro" id="IPR015854">
    <property type="entry name" value="ABC_transpr_LolD-like"/>
</dbReference>
<dbReference type="OrthoDB" id="9802264at2"/>
<keyword evidence="6" id="KW-1185">Reference proteome</keyword>
<name>A0A3S4UXA5_9ACTO</name>
<dbReference type="AlphaFoldDB" id="A0A3S4UXA5"/>
<dbReference type="Proteomes" id="UP000266895">
    <property type="component" value="Chromosome"/>
</dbReference>
<dbReference type="EMBL" id="LR134350">
    <property type="protein sequence ID" value="VEG27985.1"/>
    <property type="molecule type" value="Genomic_DNA"/>
</dbReference>
<proteinExistence type="predicted"/>
<evidence type="ECO:0000256" key="1">
    <source>
        <dbReference type="ARBA" id="ARBA00022448"/>
    </source>
</evidence>
<keyword evidence="5" id="KW-0378">Hydrolase</keyword>
<keyword evidence="5" id="KW-0449">Lipoprotein</keyword>
<organism evidence="5 6">
    <name type="scientific">Actinomyces howellii</name>
    <dbReference type="NCBI Taxonomy" id="52771"/>
    <lineage>
        <taxon>Bacteria</taxon>
        <taxon>Bacillati</taxon>
        <taxon>Actinomycetota</taxon>
        <taxon>Actinomycetes</taxon>
        <taxon>Actinomycetales</taxon>
        <taxon>Actinomycetaceae</taxon>
        <taxon>Actinomyces</taxon>
    </lineage>
</organism>
<keyword evidence="2" id="KW-0547">Nucleotide-binding</keyword>
<dbReference type="RefSeq" id="WP_126382381.1">
    <property type="nucleotide sequence ID" value="NZ_LR134350.1"/>
</dbReference>
<reference evidence="5 6" key="1">
    <citation type="submission" date="2018-12" db="EMBL/GenBank/DDBJ databases">
        <authorList>
            <consortium name="Pathogen Informatics"/>
        </authorList>
    </citation>
    <scope>NUCLEOTIDE SEQUENCE [LARGE SCALE GENOMIC DNA]</scope>
    <source>
        <strain evidence="5 6">NCTC11636</strain>
    </source>
</reference>
<evidence type="ECO:0000313" key="5">
    <source>
        <dbReference type="EMBL" id="VEG27985.1"/>
    </source>
</evidence>
<dbReference type="InterPro" id="IPR003593">
    <property type="entry name" value="AAA+_ATPase"/>
</dbReference>
<keyword evidence="3 5" id="KW-0067">ATP-binding</keyword>
<evidence type="ECO:0000259" key="4">
    <source>
        <dbReference type="PROSITE" id="PS50893"/>
    </source>
</evidence>
<dbReference type="GO" id="GO:0098796">
    <property type="term" value="C:membrane protein complex"/>
    <property type="evidence" value="ECO:0007669"/>
    <property type="project" value="UniProtKB-ARBA"/>
</dbReference>
<feature type="domain" description="ABC transporter" evidence="4">
    <location>
        <begin position="5"/>
        <end position="242"/>
    </location>
</feature>
<dbReference type="GO" id="GO:0005886">
    <property type="term" value="C:plasma membrane"/>
    <property type="evidence" value="ECO:0007669"/>
    <property type="project" value="TreeGrafter"/>
</dbReference>
<evidence type="ECO:0000256" key="3">
    <source>
        <dbReference type="ARBA" id="ARBA00022840"/>
    </source>
</evidence>
<dbReference type="GO" id="GO:0005524">
    <property type="term" value="F:ATP binding"/>
    <property type="evidence" value="ECO:0007669"/>
    <property type="project" value="UniProtKB-KW"/>
</dbReference>
<sequence>MGAVIEASSVVKRYGSREATVLDGVDLVVERGEFVTIMGSSGAGKSTFLYCLSGVDQPTSGRVVLDGTRIDGLGERSLTAVRRRVGFVFQQINLLPHLSLRENVALPGLNSRRVSDRRRALRRADELLAKVGLADAMGRPPSQASGGEQQRAAIARALLTDPVVLFADEPTGALHSSAGRTVLDLLEQANAEGQTTVMVTHDPRAAARGDRVIYLRDGRIVAQLDAGARDVPLADREAKVARWLQEMGW</sequence>
<dbReference type="Pfam" id="PF00005">
    <property type="entry name" value="ABC_tran"/>
    <property type="match status" value="1"/>
</dbReference>
<dbReference type="PANTHER" id="PTHR24220">
    <property type="entry name" value="IMPORT ATP-BINDING PROTEIN"/>
    <property type="match status" value="1"/>
</dbReference>
<keyword evidence="1" id="KW-0813">Transport</keyword>
<evidence type="ECO:0000313" key="6">
    <source>
        <dbReference type="Proteomes" id="UP000266895"/>
    </source>
</evidence>
<protein>
    <submittedName>
        <fullName evidence="5">Lipoprotein-releasing system ATP-binding protein LolD</fullName>
        <ecNumber evidence="5">3.6.3.-</ecNumber>
    </submittedName>
</protein>
<dbReference type="Gene3D" id="3.40.50.300">
    <property type="entry name" value="P-loop containing nucleotide triphosphate hydrolases"/>
    <property type="match status" value="1"/>
</dbReference>
<dbReference type="GO" id="GO:0016887">
    <property type="term" value="F:ATP hydrolysis activity"/>
    <property type="evidence" value="ECO:0007669"/>
    <property type="project" value="InterPro"/>
</dbReference>
<dbReference type="KEGG" id="ahw:NCTC11636_01269"/>
<dbReference type="SUPFAM" id="SSF52540">
    <property type="entry name" value="P-loop containing nucleoside triphosphate hydrolases"/>
    <property type="match status" value="1"/>
</dbReference>
<dbReference type="EC" id="3.6.3.-" evidence="5"/>
<dbReference type="CDD" id="cd03255">
    <property type="entry name" value="ABC_MJ0796_LolCDE_FtsE"/>
    <property type="match status" value="1"/>
</dbReference>
<dbReference type="FunFam" id="3.40.50.300:FF:000032">
    <property type="entry name" value="Export ABC transporter ATP-binding protein"/>
    <property type="match status" value="1"/>
</dbReference>
<dbReference type="PANTHER" id="PTHR24220:SF685">
    <property type="entry name" value="ABC TRANSPORTER RELATED"/>
    <property type="match status" value="1"/>
</dbReference>
<dbReference type="SMART" id="SM00382">
    <property type="entry name" value="AAA"/>
    <property type="match status" value="1"/>
</dbReference>
<dbReference type="InterPro" id="IPR027417">
    <property type="entry name" value="P-loop_NTPase"/>
</dbReference>
<gene>
    <name evidence="5" type="primary">lolD_1</name>
    <name evidence="5" type="ORF">NCTC11636_01269</name>
</gene>
<dbReference type="PROSITE" id="PS50893">
    <property type="entry name" value="ABC_TRANSPORTER_2"/>
    <property type="match status" value="1"/>
</dbReference>
<accession>A0A3S4UXA5</accession>